<proteinExistence type="predicted"/>
<evidence type="ECO:0000313" key="2">
    <source>
        <dbReference type="EMBL" id="QED29289.1"/>
    </source>
</evidence>
<dbReference type="RefSeq" id="WP_146962522.1">
    <property type="nucleotide sequence ID" value="NZ_CP042467.1"/>
</dbReference>
<protein>
    <recommendedName>
        <fullName evidence="4">Tryptophan synthase alpha chain</fullName>
    </recommendedName>
</protein>
<evidence type="ECO:0000256" key="1">
    <source>
        <dbReference type="SAM" id="SignalP"/>
    </source>
</evidence>
<dbReference type="EMBL" id="CP042467">
    <property type="protein sequence ID" value="QED29289.1"/>
    <property type="molecule type" value="Genomic_DNA"/>
</dbReference>
<dbReference type="Proteomes" id="UP000321595">
    <property type="component" value="Chromosome"/>
</dbReference>
<evidence type="ECO:0008006" key="4">
    <source>
        <dbReference type="Google" id="ProtNLM"/>
    </source>
</evidence>
<evidence type="ECO:0000313" key="3">
    <source>
        <dbReference type="Proteomes" id="UP000321595"/>
    </source>
</evidence>
<feature type="signal peptide" evidence="1">
    <location>
        <begin position="1"/>
        <end position="27"/>
    </location>
</feature>
<dbReference type="PROSITE" id="PS51257">
    <property type="entry name" value="PROKAR_LIPOPROTEIN"/>
    <property type="match status" value="1"/>
</dbReference>
<accession>A0A5B8Y0V2</accession>
<reference evidence="2 3" key="1">
    <citation type="submission" date="2019-08" db="EMBL/GenBank/DDBJ databases">
        <authorList>
            <person name="Liang Q."/>
        </authorList>
    </citation>
    <scope>NUCLEOTIDE SEQUENCE [LARGE SCALE GENOMIC DNA]</scope>
    <source>
        <strain evidence="2 3">V1718</strain>
    </source>
</reference>
<gene>
    <name evidence="2" type="ORF">FRD01_19035</name>
</gene>
<organism evidence="2 3">
    <name type="scientific">Microvenator marinus</name>
    <dbReference type="NCBI Taxonomy" id="2600177"/>
    <lineage>
        <taxon>Bacteria</taxon>
        <taxon>Deltaproteobacteria</taxon>
        <taxon>Bradymonadales</taxon>
        <taxon>Microvenatoraceae</taxon>
        <taxon>Microvenator</taxon>
    </lineage>
</organism>
<name>A0A5B8Y0V2_9DELT</name>
<keyword evidence="1" id="KW-0732">Signal</keyword>
<dbReference type="OrthoDB" id="5520251at2"/>
<keyword evidence="3" id="KW-1185">Reference proteome</keyword>
<sequence>MKSKLRFSYGIALISFGLLLSCGEDSAAPQTACTSAAEVRCEGLVLRTFDSCGKVEDAQVCEHGCNEAGDACGEEQPCVGDECIVPCVGEDCGEPCEGDECPAPCVPQSCDELGAECGALDDGCGTLLLCGDCASPETCGAVEANQCDCVPTTCEEAGAACGSISDGCGGTLECGECEFGDCEANQCVCVPLTCEDLNATCGEPDDGCGGTLNCGGCPAFSSCGSEVPWQCGVCVQTKTCFGLECGPIDNGCNYPEDCGSCGAPLTCGGGGVPNRCG</sequence>
<dbReference type="KEGG" id="bbae:FRD01_19035"/>
<feature type="chain" id="PRO_5022780520" description="Tryptophan synthase alpha chain" evidence="1">
    <location>
        <begin position="28"/>
        <end position="277"/>
    </location>
</feature>
<dbReference type="AlphaFoldDB" id="A0A5B8Y0V2"/>